<reference evidence="1" key="1">
    <citation type="journal article" date="2017" name="Science">
        <title>Giant viruses with an expanded complement of translation system components.</title>
        <authorList>
            <person name="Schulz F."/>
            <person name="Yutin N."/>
            <person name="Ivanova N.N."/>
            <person name="Ortega D.R."/>
            <person name="Lee T.K."/>
            <person name="Vierheilig J."/>
            <person name="Daims H."/>
            <person name="Horn M."/>
            <person name="Wagner M."/>
            <person name="Jensen G.J."/>
            <person name="Kyrpides N.C."/>
            <person name="Koonin E.V."/>
            <person name="Woyke T."/>
        </authorList>
    </citation>
    <scope>NUCLEOTIDE SEQUENCE</scope>
    <source>
        <strain evidence="1">HKV1</strain>
    </source>
</reference>
<protein>
    <submittedName>
        <fullName evidence="1">Uncharacterized protein</fullName>
    </submittedName>
</protein>
<gene>
    <name evidence="1" type="ORF">Hokovirus_1_130</name>
</gene>
<dbReference type="EMBL" id="KY684103">
    <property type="protein sequence ID" value="ARF10251.1"/>
    <property type="molecule type" value="Genomic_DNA"/>
</dbReference>
<name>A0A1V0SEZ9_9VIRU</name>
<organism evidence="1">
    <name type="scientific">Hokovirus HKV1</name>
    <dbReference type="NCBI Taxonomy" id="1977638"/>
    <lineage>
        <taxon>Viruses</taxon>
        <taxon>Varidnaviria</taxon>
        <taxon>Bamfordvirae</taxon>
        <taxon>Nucleocytoviricota</taxon>
        <taxon>Megaviricetes</taxon>
        <taxon>Imitervirales</taxon>
        <taxon>Mimiviridae</taxon>
        <taxon>Klosneuvirinae</taxon>
        <taxon>Hokovirus</taxon>
    </lineage>
</organism>
<evidence type="ECO:0000313" key="1">
    <source>
        <dbReference type="EMBL" id="ARF10251.1"/>
    </source>
</evidence>
<sequence length="338" mass="39410">MSILFYDKIDNTLCKFKKNKHNTSLHDKDIINYGDPIVFEYKKINIRSKYFNMIGSTNIMITNNIKTIQTKEITQDSITYYDKNVYPKGSFTDKYRTYSINTFDPSEYGNSICYYTPGYNLGTIIMATKFWKIVDDNIIDMIGNLIKFITSNTPQLVPYITLIDGVVDNTTSILSLINDNKPLIDTHIIEFNQDNLVAGIYICLPLLSVKELQDFINDWYLDTNSYTIIKKNDENLTEYDDTYFILEVSKNNRNDLLDFDFSASSNELLDKLHKNIDVSIKDFIQIAKNANDTDYIKQIIELMNNTIDKAKIKYLYNHLSKNNQSWISQMYPDIVTYI</sequence>
<proteinExistence type="predicted"/>
<accession>A0A1V0SEZ9</accession>